<accession>A0A6A6Q5W1</accession>
<dbReference type="EMBL" id="MU001631">
    <property type="protein sequence ID" value="KAF2487705.1"/>
    <property type="molecule type" value="Genomic_DNA"/>
</dbReference>
<dbReference type="AlphaFoldDB" id="A0A6A6Q5W1"/>
<dbReference type="GeneID" id="54477412"/>
<keyword evidence="2" id="KW-1185">Reference proteome</keyword>
<gene>
    <name evidence="1" type="ORF">BDY17DRAFT_320226</name>
</gene>
<reference evidence="1" key="1">
    <citation type="journal article" date="2020" name="Stud. Mycol.">
        <title>101 Dothideomycetes genomes: a test case for predicting lifestyles and emergence of pathogens.</title>
        <authorList>
            <person name="Haridas S."/>
            <person name="Albert R."/>
            <person name="Binder M."/>
            <person name="Bloem J."/>
            <person name="Labutti K."/>
            <person name="Salamov A."/>
            <person name="Andreopoulos B."/>
            <person name="Baker S."/>
            <person name="Barry K."/>
            <person name="Bills G."/>
            <person name="Bluhm B."/>
            <person name="Cannon C."/>
            <person name="Castanera R."/>
            <person name="Culley D."/>
            <person name="Daum C."/>
            <person name="Ezra D."/>
            <person name="Gonzalez J."/>
            <person name="Henrissat B."/>
            <person name="Kuo A."/>
            <person name="Liang C."/>
            <person name="Lipzen A."/>
            <person name="Lutzoni F."/>
            <person name="Magnuson J."/>
            <person name="Mondo S."/>
            <person name="Nolan M."/>
            <person name="Ohm R."/>
            <person name="Pangilinan J."/>
            <person name="Park H.-J."/>
            <person name="Ramirez L."/>
            <person name="Alfaro M."/>
            <person name="Sun H."/>
            <person name="Tritt A."/>
            <person name="Yoshinaga Y."/>
            <person name="Zwiers L.-H."/>
            <person name="Turgeon B."/>
            <person name="Goodwin S."/>
            <person name="Spatafora J."/>
            <person name="Crous P."/>
            <person name="Grigoriev I."/>
        </authorList>
    </citation>
    <scope>NUCLEOTIDE SEQUENCE</scope>
    <source>
        <strain evidence="1">CBS 113389</strain>
    </source>
</reference>
<dbReference type="InterPro" id="IPR053143">
    <property type="entry name" value="Arylsulfate_ST"/>
</dbReference>
<dbReference type="PANTHER" id="PTHR35340:SF5">
    <property type="entry name" value="ASST-DOMAIN-CONTAINING PROTEIN"/>
    <property type="match status" value="1"/>
</dbReference>
<dbReference type="Pfam" id="PF14269">
    <property type="entry name" value="Arylsulfotran_2"/>
    <property type="match status" value="1"/>
</dbReference>
<dbReference type="SUPFAM" id="SSF50998">
    <property type="entry name" value="Quinoprotein alcohol dehydrogenase-like"/>
    <property type="match status" value="1"/>
</dbReference>
<name>A0A6A6Q5W1_9PEZI</name>
<dbReference type="InterPro" id="IPR039535">
    <property type="entry name" value="ASST-like"/>
</dbReference>
<dbReference type="PANTHER" id="PTHR35340">
    <property type="entry name" value="PQQ ENZYME REPEAT PROTEIN-RELATED"/>
    <property type="match status" value="1"/>
</dbReference>
<dbReference type="RefSeq" id="XP_033594274.1">
    <property type="nucleotide sequence ID" value="XM_033736410.1"/>
</dbReference>
<evidence type="ECO:0000313" key="2">
    <source>
        <dbReference type="Proteomes" id="UP000799767"/>
    </source>
</evidence>
<sequence>MILDDNGNLLDSSYSTIKVVGGREQATHVDLREFTIIPDGTVLTTAYVETKHGIEGPERATERPLWDCVLQEIDIDTGDILFQWSALDHVDLEDSYIDHKAKSLTPDLELPDWFYMNSIDKDLRGNNLICSGFTYSIYYIDGTNGDILWILGGKCNMFEDKSGGRALNFSGQHTAQWGEEPDTITLFNNDIAIKESQRRGMRSVIDPDAMTVNLLDEYPNPW</sequence>
<dbReference type="InterPro" id="IPR011047">
    <property type="entry name" value="Quinoprotein_ADH-like_sf"/>
</dbReference>
<organism evidence="1 2">
    <name type="scientific">Neohortaea acidophila</name>
    <dbReference type="NCBI Taxonomy" id="245834"/>
    <lineage>
        <taxon>Eukaryota</taxon>
        <taxon>Fungi</taxon>
        <taxon>Dikarya</taxon>
        <taxon>Ascomycota</taxon>
        <taxon>Pezizomycotina</taxon>
        <taxon>Dothideomycetes</taxon>
        <taxon>Dothideomycetidae</taxon>
        <taxon>Mycosphaerellales</taxon>
        <taxon>Teratosphaeriaceae</taxon>
        <taxon>Neohortaea</taxon>
    </lineage>
</organism>
<protein>
    <submittedName>
        <fullName evidence="1">ASST-domain-containing protein</fullName>
    </submittedName>
</protein>
<dbReference type="Proteomes" id="UP000799767">
    <property type="component" value="Unassembled WGS sequence"/>
</dbReference>
<evidence type="ECO:0000313" key="1">
    <source>
        <dbReference type="EMBL" id="KAF2487705.1"/>
    </source>
</evidence>
<dbReference type="OrthoDB" id="5427350at2759"/>
<proteinExistence type="predicted"/>